<protein>
    <submittedName>
        <fullName evidence="2">CUB domain-containing protein</fullName>
    </submittedName>
</protein>
<organism evidence="1 2">
    <name type="scientific">Heterorhabditis bacteriophora</name>
    <name type="common">Entomopathogenic nematode worm</name>
    <dbReference type="NCBI Taxonomy" id="37862"/>
    <lineage>
        <taxon>Eukaryota</taxon>
        <taxon>Metazoa</taxon>
        <taxon>Ecdysozoa</taxon>
        <taxon>Nematoda</taxon>
        <taxon>Chromadorea</taxon>
        <taxon>Rhabditida</taxon>
        <taxon>Rhabditina</taxon>
        <taxon>Rhabditomorpha</taxon>
        <taxon>Strongyloidea</taxon>
        <taxon>Heterorhabditidae</taxon>
        <taxon>Heterorhabditis</taxon>
    </lineage>
</organism>
<dbReference type="Proteomes" id="UP000095283">
    <property type="component" value="Unplaced"/>
</dbReference>
<accession>A0A1I7XSN1</accession>
<sequence>MELFDRNNLRAPDVHLNPNTSTITCSWSIYTSSDIVNKSINSRNTMEEHCYSNSLLKKERDSIGTRCSHTTTTGFGPVYSNSRPLVRCIFSDLRLNSILHHYQIDMTTANIRLPTRIGANALDGSASVKCAPETSITTACACPISSIILSTLIVRDNLRQQ</sequence>
<name>A0A1I7XSN1_HETBA</name>
<reference evidence="2" key="1">
    <citation type="submission" date="2016-11" db="UniProtKB">
        <authorList>
            <consortium name="WormBaseParasite"/>
        </authorList>
    </citation>
    <scope>IDENTIFICATION</scope>
</reference>
<dbReference type="AlphaFoldDB" id="A0A1I7XSN1"/>
<evidence type="ECO:0000313" key="2">
    <source>
        <dbReference type="WBParaSite" id="Hba_20830"/>
    </source>
</evidence>
<proteinExistence type="predicted"/>
<keyword evidence="1" id="KW-1185">Reference proteome</keyword>
<dbReference type="WBParaSite" id="Hba_20830">
    <property type="protein sequence ID" value="Hba_20830"/>
    <property type="gene ID" value="Hba_20830"/>
</dbReference>
<evidence type="ECO:0000313" key="1">
    <source>
        <dbReference type="Proteomes" id="UP000095283"/>
    </source>
</evidence>